<keyword evidence="8" id="KW-0418">Kinase</keyword>
<reference evidence="8 9" key="1">
    <citation type="submission" date="2016-06" db="EMBL/GenBank/DDBJ databases">
        <title>Evolution of pathogenesis and genome organization in the Tremellales.</title>
        <authorList>
            <person name="Cuomo C."/>
            <person name="Litvintseva A."/>
            <person name="Heitman J."/>
            <person name="Chen Y."/>
            <person name="Sun S."/>
            <person name="Springer D."/>
            <person name="Dromer F."/>
            <person name="Young S."/>
            <person name="Zeng Q."/>
            <person name="Chapman S."/>
            <person name="Gujja S."/>
            <person name="Saif S."/>
            <person name="Birren B."/>
        </authorList>
    </citation>
    <scope>NUCLEOTIDE SEQUENCE [LARGE SCALE GENOMIC DNA]</scope>
    <source>
        <strain evidence="8 9">ATCC 28783</strain>
    </source>
</reference>
<comment type="caution">
    <text evidence="8">The sequence shown here is derived from an EMBL/GenBank/DDBJ whole genome shotgun (WGS) entry which is preliminary data.</text>
</comment>
<dbReference type="CDD" id="cd13981">
    <property type="entry name" value="STKc_Bub1_BubR1"/>
    <property type="match status" value="1"/>
</dbReference>
<dbReference type="GO" id="GO:0005634">
    <property type="term" value="C:nucleus"/>
    <property type="evidence" value="ECO:0007669"/>
    <property type="project" value="TreeGrafter"/>
</dbReference>
<proteinExistence type="predicted"/>
<dbReference type="InterPro" id="IPR000719">
    <property type="entry name" value="Prot_kinase_dom"/>
</dbReference>
<feature type="region of interest" description="Disordered" evidence="5">
    <location>
        <begin position="356"/>
        <end position="384"/>
    </location>
</feature>
<evidence type="ECO:0000313" key="9">
    <source>
        <dbReference type="Proteomes" id="UP000289152"/>
    </source>
</evidence>
<dbReference type="GO" id="GO:0007094">
    <property type="term" value="P:mitotic spindle assembly checkpoint signaling"/>
    <property type="evidence" value="ECO:0007669"/>
    <property type="project" value="InterPro"/>
</dbReference>
<feature type="region of interest" description="Disordered" evidence="5">
    <location>
        <begin position="1"/>
        <end position="60"/>
    </location>
</feature>
<dbReference type="Pfam" id="PF00069">
    <property type="entry name" value="Pkinase"/>
    <property type="match status" value="1"/>
</dbReference>
<dbReference type="PROSITE" id="PS00108">
    <property type="entry name" value="PROTEIN_KINASE_ST"/>
    <property type="match status" value="1"/>
</dbReference>
<dbReference type="PROSITE" id="PS51489">
    <property type="entry name" value="BUB1_N"/>
    <property type="match status" value="1"/>
</dbReference>
<evidence type="ECO:0000256" key="4">
    <source>
        <dbReference type="ARBA" id="ARBA00023328"/>
    </source>
</evidence>
<accession>A0A4Q1BAQ1</accession>
<dbReference type="GO" id="GO:0000776">
    <property type="term" value="C:kinetochore"/>
    <property type="evidence" value="ECO:0007669"/>
    <property type="project" value="UniProtKB-KW"/>
</dbReference>
<keyword evidence="9" id="KW-1185">Reference proteome</keyword>
<dbReference type="PROSITE" id="PS50011">
    <property type="entry name" value="PROTEIN_KINASE_DOM"/>
    <property type="match status" value="1"/>
</dbReference>
<evidence type="ECO:0000256" key="5">
    <source>
        <dbReference type="SAM" id="MobiDB-lite"/>
    </source>
</evidence>
<dbReference type="Gene3D" id="1.25.40.430">
    <property type="match status" value="1"/>
</dbReference>
<dbReference type="InterPro" id="IPR013212">
    <property type="entry name" value="Mad3/Bub1_I"/>
</dbReference>
<dbReference type="GO" id="GO:0004672">
    <property type="term" value="F:protein kinase activity"/>
    <property type="evidence" value="ECO:0007669"/>
    <property type="project" value="InterPro"/>
</dbReference>
<dbReference type="EMBL" id="SDIL01000159">
    <property type="protein sequence ID" value="RXK35097.1"/>
    <property type="molecule type" value="Genomic_DNA"/>
</dbReference>
<evidence type="ECO:0000313" key="8">
    <source>
        <dbReference type="EMBL" id="RXK35097.1"/>
    </source>
</evidence>
<dbReference type="InterPro" id="IPR015661">
    <property type="entry name" value="Bub1/Mad3"/>
</dbReference>
<dbReference type="VEuPathDB" id="FungiDB:TREMEDRAFT_26019"/>
<comment type="subcellular location">
    <subcellularLocation>
        <location evidence="1">Chromosome</location>
        <location evidence="1">Centromere</location>
        <location evidence="1">Kinetochore</location>
    </subcellularLocation>
</comment>
<name>A0A4Q1BAQ1_TREME</name>
<keyword evidence="3" id="KW-0995">Kinetochore</keyword>
<feature type="compositionally biased region" description="Polar residues" evidence="5">
    <location>
        <begin position="696"/>
        <end position="707"/>
    </location>
</feature>
<evidence type="ECO:0000259" key="6">
    <source>
        <dbReference type="PROSITE" id="PS50011"/>
    </source>
</evidence>
<dbReference type="SMART" id="SM00777">
    <property type="entry name" value="Mad3_BUB1_I"/>
    <property type="match status" value="1"/>
</dbReference>
<dbReference type="InterPro" id="IPR008271">
    <property type="entry name" value="Ser/Thr_kinase_AS"/>
</dbReference>
<sequence>MSLQTPARPNSPPSQTPITDFSLIESQKENIRPLPTGRSASTLNTIFTPGNSSTQQQEEKERYFRDLIESAELSDRQGEERNEDILEIYLKYILFLQQYHPSSTSYTLPIIESITRRFLNDGRFKQDVRYLKLWIMYIRLVERREEIWSFLNSKEIGTNHSVFYEEWAGACESLGRKKAADDIYRLGIARRASPLERLKSRHAAFLERISIQPHDVVPDDDPPPRVARAVLGQVTSTSGTTQLAPSLRQRPNGTKMEVFTDTGRVDDGEAPEWAEIGTREGRRKENTIEAGPWKGETLIQGIGRRGPRTPKVEVFKDSQDNNDALVATEDIFSRTKPSLTEAELLRSDPLKNFDTTGLSSSSAIPILPPPQSARKPPRPKHFVKSPWECPTGGGEVKDAKGKMERRMFDWDSVFKNGEEWSFEEVRAREKGLLGKETGEVRGWERVWHLPGATSPKEEKKKSLPSPTVNTKLAELEVMRMFDQTIHAGKLRNADSDSDSDSESDDEDPIDSAPTPLPTRGAMSMLVPLNGLVPPTPTPAQGHVTQSRGFTEMNDENAGRNVLLNRVVTDLNDENTGKNVKNIFKEDGPKKISVLSDNPKSLVLSETVKPSIFSDILKPQVHSDDDKPSVFSDNQFRPPHQTPKTNIFAEPIFNDENAVPSTSKKLNIFSDPIPDVQTQTSRPSQTPKSFGVFSDLPTETTRPSNIFSTPAPALGSRPIRRPLANAIVEADEGEEEEDGHDAEQAIQSEDEETAPRGLKRFEYRSVMTPIYERTAEFTLRSSQIASSGLGESVLRSSQNGTSVMGQMNEAFVASTSDPNWGVGGSDEVVDQRVGIDPTGRKIDRQKDGLPVQEDFVHGEHSEEEGYEDGLIPLEDLSKDEEDEQSSISRGLVGKMSSTQFFDQDSIGGSDEDTKLGLPEGFTIQMADEIHTLAIVDRSASETQLEEPIESTRMVHAPVETTPPQELPSDEVGEAVRTADVVRSEAIHGSRSLNPNVEEAALETPTMFIPNPCDPTSDQVISILLNRLDTPPSSFPGFHDHRPTCINKLDVLRKHAKSKLRRASTSSRHSISDEGIPLTLSGKSYEVIDKIGEGGFGSVFLSIDLAIRQAIDDISDTSSNCSNEEEEEDYFVAIKIEKPSSLWEFIILNRIRQRLSSTSLNSLILPRSLHLYSDESYLILDYSSQGTLLDIVNRSSQLGISPISVSQGIDELLVVFFTISLLRIMEDLHKAGIIHCDIKIDNCLISLKEIPKSEGGHSNWSAQFNSDGKQGWKYKGLKLIDFGRSIDITLFEKDQKYLSGWDVDEKDCLEMRQGKSWSFEPDYFGVLGIVYCLLFGKYIPAEAIGEEDGRWKLMTPLKRYWQQTLWTSLFDSLLNPHSFGKLPMTSRLTEVRKEMESWLEENCQKGGKSLRGMLKKIELEGMKGKRV</sequence>
<dbReference type="GO" id="GO:0032991">
    <property type="term" value="C:protein-containing complex"/>
    <property type="evidence" value="ECO:0007669"/>
    <property type="project" value="UniProtKB-ARBA"/>
</dbReference>
<feature type="region of interest" description="Disordered" evidence="5">
    <location>
        <begin position="730"/>
        <end position="752"/>
    </location>
</feature>
<dbReference type="SMART" id="SM00220">
    <property type="entry name" value="S_TKc"/>
    <property type="match status" value="1"/>
</dbReference>
<feature type="domain" description="Protein kinase" evidence="6">
    <location>
        <begin position="1083"/>
        <end position="1397"/>
    </location>
</feature>
<dbReference type="Proteomes" id="UP000289152">
    <property type="component" value="Unassembled WGS sequence"/>
</dbReference>
<dbReference type="SUPFAM" id="SSF56112">
    <property type="entry name" value="Protein kinase-like (PK-like)"/>
    <property type="match status" value="1"/>
</dbReference>
<dbReference type="GO" id="GO:0005524">
    <property type="term" value="F:ATP binding"/>
    <property type="evidence" value="ECO:0007669"/>
    <property type="project" value="InterPro"/>
</dbReference>
<feature type="domain" description="BUB1 N-terminal" evidence="7">
    <location>
        <begin position="69"/>
        <end position="226"/>
    </location>
</feature>
<dbReference type="Gene3D" id="1.10.510.10">
    <property type="entry name" value="Transferase(Phosphotransferase) domain 1"/>
    <property type="match status" value="1"/>
</dbReference>
<evidence type="ECO:0000259" key="7">
    <source>
        <dbReference type="PROSITE" id="PS51489"/>
    </source>
</evidence>
<dbReference type="Pfam" id="PF08311">
    <property type="entry name" value="Mad3_BUB1_I"/>
    <property type="match status" value="1"/>
</dbReference>
<feature type="compositionally biased region" description="Acidic residues" evidence="5">
    <location>
        <begin position="495"/>
        <end position="509"/>
    </location>
</feature>
<gene>
    <name evidence="8" type="ORF">M231_07649</name>
</gene>
<evidence type="ECO:0000256" key="1">
    <source>
        <dbReference type="ARBA" id="ARBA00004629"/>
    </source>
</evidence>
<dbReference type="PANTHER" id="PTHR14030">
    <property type="entry name" value="MITOTIC CHECKPOINT SERINE/THREONINE-PROTEIN KINASE BUB1"/>
    <property type="match status" value="1"/>
</dbReference>
<feature type="region of interest" description="Disordered" evidence="5">
    <location>
        <begin position="674"/>
        <end position="712"/>
    </location>
</feature>
<feature type="compositionally biased region" description="Polar residues" evidence="5">
    <location>
        <begin position="38"/>
        <end position="56"/>
    </location>
</feature>
<keyword evidence="4" id="KW-0137">Centromere</keyword>
<protein>
    <submittedName>
        <fullName evidence="8">BUB protein kinase</fullName>
    </submittedName>
</protein>
<organism evidence="8 9">
    <name type="scientific">Tremella mesenterica</name>
    <name type="common">Jelly fungus</name>
    <dbReference type="NCBI Taxonomy" id="5217"/>
    <lineage>
        <taxon>Eukaryota</taxon>
        <taxon>Fungi</taxon>
        <taxon>Dikarya</taxon>
        <taxon>Basidiomycota</taxon>
        <taxon>Agaricomycotina</taxon>
        <taxon>Tremellomycetes</taxon>
        <taxon>Tremellales</taxon>
        <taxon>Tremellaceae</taxon>
        <taxon>Tremella</taxon>
    </lineage>
</organism>
<dbReference type="InterPro" id="IPR011009">
    <property type="entry name" value="Kinase-like_dom_sf"/>
</dbReference>
<keyword evidence="2" id="KW-0158">Chromosome</keyword>
<dbReference type="InParanoid" id="A0A4Q1BAQ1"/>
<feature type="compositionally biased region" description="Acidic residues" evidence="5">
    <location>
        <begin position="730"/>
        <end position="739"/>
    </location>
</feature>
<dbReference type="FunCoup" id="A0A4Q1BAQ1">
    <property type="interactions" value="147"/>
</dbReference>
<feature type="region of interest" description="Disordered" evidence="5">
    <location>
        <begin position="487"/>
        <end position="521"/>
    </location>
</feature>
<dbReference type="STRING" id="5217.A0A4Q1BAQ1"/>
<dbReference type="PANTHER" id="PTHR14030:SF4">
    <property type="entry name" value="BUB1 KINASE, ISOFORM A-RELATED"/>
    <property type="match status" value="1"/>
</dbReference>
<feature type="compositionally biased region" description="Polar residues" evidence="5">
    <location>
        <begin position="675"/>
        <end position="687"/>
    </location>
</feature>
<dbReference type="OrthoDB" id="248495at2759"/>
<dbReference type="GO" id="GO:0051754">
    <property type="term" value="P:meiotic sister chromatid cohesion, centromeric"/>
    <property type="evidence" value="ECO:0007669"/>
    <property type="project" value="TreeGrafter"/>
</dbReference>
<evidence type="ECO:0000256" key="2">
    <source>
        <dbReference type="ARBA" id="ARBA00022454"/>
    </source>
</evidence>
<keyword evidence="8" id="KW-0808">Transferase</keyword>
<evidence type="ECO:0000256" key="3">
    <source>
        <dbReference type="ARBA" id="ARBA00022838"/>
    </source>
</evidence>